<sequence length="242" mass="28095">MALSKEDVKTLEKTLTDRKKEIENIHEINDQFRPEDEADQEMTGELSNYDNHPADSGTELYDRERNMVFSELQEKELSDIDHALQRIKEGSYGTCQECGEDIPKERLEAMPTTPYCLEHASNHTDSEQERPVEEEVLKPGYGQFNNDNKDRNFFDGEDAWESLSRYGSSETPSDDPQKVDYKDMDDDPVDEEGYTEEIEGFAATDITGNKRGIVPNKKHDEYEDMLQSQEEKLSERRQYDEK</sequence>
<evidence type="ECO:0000256" key="3">
    <source>
        <dbReference type="ARBA" id="ARBA00022833"/>
    </source>
</evidence>
<evidence type="ECO:0000256" key="5">
    <source>
        <dbReference type="SAM" id="MobiDB-lite"/>
    </source>
</evidence>
<dbReference type="NCBIfam" id="TIGR02890">
    <property type="entry name" value="bacill_yteA"/>
    <property type="match status" value="1"/>
</dbReference>
<dbReference type="SUPFAM" id="SSF57716">
    <property type="entry name" value="Glucocorticoid receptor-like (DNA-binding domain)"/>
    <property type="match status" value="1"/>
</dbReference>
<feature type="region of interest" description="Disordered" evidence="5">
    <location>
        <begin position="1"/>
        <end position="58"/>
    </location>
</feature>
<feature type="compositionally biased region" description="Basic and acidic residues" evidence="5">
    <location>
        <begin position="229"/>
        <end position="242"/>
    </location>
</feature>
<dbReference type="Pfam" id="PF01258">
    <property type="entry name" value="zf-dskA_traR"/>
    <property type="match status" value="1"/>
</dbReference>
<organism evidence="7 8">
    <name type="scientific">Fictibacillus aquaticus</name>
    <dbReference type="NCBI Taxonomy" id="2021314"/>
    <lineage>
        <taxon>Bacteria</taxon>
        <taxon>Bacillati</taxon>
        <taxon>Bacillota</taxon>
        <taxon>Bacilli</taxon>
        <taxon>Bacillales</taxon>
        <taxon>Fictibacillaceae</taxon>
        <taxon>Fictibacillus</taxon>
    </lineage>
</organism>
<dbReference type="PANTHER" id="PTHR33823">
    <property type="entry name" value="RNA POLYMERASE-BINDING TRANSCRIPTION FACTOR DKSA-RELATED"/>
    <property type="match status" value="1"/>
</dbReference>
<dbReference type="Gene3D" id="1.20.120.910">
    <property type="entry name" value="DksA, coiled-coil domain"/>
    <property type="match status" value="1"/>
</dbReference>
<feature type="region of interest" description="Disordered" evidence="5">
    <location>
        <begin position="162"/>
        <end position="242"/>
    </location>
</feature>
<dbReference type="Proteomes" id="UP000215059">
    <property type="component" value="Unassembled WGS sequence"/>
</dbReference>
<dbReference type="GO" id="GO:0008270">
    <property type="term" value="F:zinc ion binding"/>
    <property type="evidence" value="ECO:0007669"/>
    <property type="project" value="UniProtKB-KW"/>
</dbReference>
<evidence type="ECO:0000259" key="6">
    <source>
        <dbReference type="Pfam" id="PF01258"/>
    </source>
</evidence>
<dbReference type="InterPro" id="IPR014240">
    <property type="entry name" value="YteA"/>
</dbReference>
<feature type="compositionally biased region" description="Acidic residues" evidence="5">
    <location>
        <begin position="183"/>
        <end position="199"/>
    </location>
</feature>
<dbReference type="PANTHER" id="PTHR33823:SF4">
    <property type="entry name" value="GENERAL STRESS PROTEIN 16O"/>
    <property type="match status" value="1"/>
</dbReference>
<keyword evidence="1" id="KW-0479">Metal-binding</keyword>
<reference evidence="7 8" key="1">
    <citation type="submission" date="2017-07" db="EMBL/GenBank/DDBJ databases">
        <title>Fictibacillus sp. nov. GDSW-R2A3 Genome sequencing and assembly.</title>
        <authorList>
            <person name="Mayilraj S."/>
        </authorList>
    </citation>
    <scope>NUCLEOTIDE SEQUENCE [LARGE SCALE GENOMIC DNA]</scope>
    <source>
        <strain evidence="7 8">GDSW-R2A3</strain>
    </source>
</reference>
<name>A0A235FDH0_9BACL</name>
<gene>
    <name evidence="7" type="ORF">CGZ90_04965</name>
</gene>
<dbReference type="SUPFAM" id="SSF109635">
    <property type="entry name" value="DnaK suppressor protein DksA, alpha-hairpin domain"/>
    <property type="match status" value="1"/>
</dbReference>
<feature type="compositionally biased region" description="Basic and acidic residues" evidence="5">
    <location>
        <begin position="1"/>
        <end position="35"/>
    </location>
</feature>
<proteinExistence type="predicted"/>
<dbReference type="InterPro" id="IPR000962">
    <property type="entry name" value="Znf_DskA_TraR"/>
</dbReference>
<dbReference type="AlphaFoldDB" id="A0A235FDH0"/>
<evidence type="ECO:0000256" key="4">
    <source>
        <dbReference type="PROSITE-ProRule" id="PRU00510"/>
    </source>
</evidence>
<accession>A0A235FDH0</accession>
<evidence type="ECO:0000256" key="1">
    <source>
        <dbReference type="ARBA" id="ARBA00022723"/>
    </source>
</evidence>
<comment type="caution">
    <text evidence="7">The sequence shown here is derived from an EMBL/GenBank/DDBJ whole genome shotgun (WGS) entry which is preliminary data.</text>
</comment>
<feature type="domain" description="Zinc finger DksA/TraR C4-type" evidence="6">
    <location>
        <begin position="90"/>
        <end position="118"/>
    </location>
</feature>
<dbReference type="PROSITE" id="PS51128">
    <property type="entry name" value="ZF_DKSA_2"/>
    <property type="match status" value="1"/>
</dbReference>
<evidence type="ECO:0000313" key="8">
    <source>
        <dbReference type="Proteomes" id="UP000215059"/>
    </source>
</evidence>
<dbReference type="OrthoDB" id="9811543at2"/>
<feature type="zinc finger region" description="dksA C4-type" evidence="4">
    <location>
        <begin position="95"/>
        <end position="119"/>
    </location>
</feature>
<protein>
    <recommendedName>
        <fullName evidence="6">Zinc finger DksA/TraR C4-type domain-containing protein</fullName>
    </recommendedName>
</protein>
<dbReference type="RefSeq" id="WP_094251213.1">
    <property type="nucleotide sequence ID" value="NZ_JBHLXL010000001.1"/>
</dbReference>
<keyword evidence="8" id="KW-1185">Reference proteome</keyword>
<evidence type="ECO:0000256" key="2">
    <source>
        <dbReference type="ARBA" id="ARBA00022771"/>
    </source>
</evidence>
<evidence type="ECO:0000313" key="7">
    <source>
        <dbReference type="EMBL" id="OYD59252.1"/>
    </source>
</evidence>
<dbReference type="EMBL" id="NOII01000001">
    <property type="protein sequence ID" value="OYD59252.1"/>
    <property type="molecule type" value="Genomic_DNA"/>
</dbReference>
<keyword evidence="2" id="KW-0863">Zinc-finger</keyword>
<dbReference type="InterPro" id="IPR037187">
    <property type="entry name" value="DnaK_N"/>
</dbReference>
<keyword evidence="3" id="KW-0862">Zinc</keyword>